<sequence length="248" mass="27338">MDRALFVLNSHEDKAAAIRIIQGASKGCRVEIKATKRSLPQNDLMWALLTEVSRQLDHAGRKYEPAEWKAIFLHAFGREITFLPSLDKKTFLPIELSSSDLSKDEMTEFLEFIIKEGTERGVVFNLNADTKTDESEPCTSSGEAEDPPPSSASNLTSSDRIHLVDLARKGLSTAREKSLPPGDRLALVGQMSANLVSHLSRAAEGQLKSAVAAIRAVINEQRTEEQAIAWFAEVLDCSPEHLKPRSAQ</sequence>
<dbReference type="Proteomes" id="UP000528286">
    <property type="component" value="Unassembled WGS sequence"/>
</dbReference>
<dbReference type="Pfam" id="PF05772">
    <property type="entry name" value="NinB"/>
    <property type="match status" value="1"/>
</dbReference>
<dbReference type="Gene3D" id="1.10.3790.10">
    <property type="entry name" value="NinB"/>
    <property type="match status" value="1"/>
</dbReference>
<evidence type="ECO:0000313" key="3">
    <source>
        <dbReference type="Proteomes" id="UP000528286"/>
    </source>
</evidence>
<dbReference type="InterPro" id="IPR036619">
    <property type="entry name" value="NinB_sf"/>
</dbReference>
<evidence type="ECO:0000313" key="2">
    <source>
        <dbReference type="EMBL" id="MBB4063639.1"/>
    </source>
</evidence>
<reference evidence="2 3" key="1">
    <citation type="submission" date="2020-08" db="EMBL/GenBank/DDBJ databases">
        <title>Genomic Encyclopedia of Type Strains, Phase IV (KMG-IV): sequencing the most valuable type-strain genomes for metagenomic binning, comparative biology and taxonomic classification.</title>
        <authorList>
            <person name="Goeker M."/>
        </authorList>
    </citation>
    <scope>NUCLEOTIDE SEQUENCE [LARGE SCALE GENOMIC DNA]</scope>
    <source>
        <strain evidence="2 3">DSM 29853</strain>
    </source>
</reference>
<gene>
    <name evidence="2" type="ORF">GGR23_000800</name>
</gene>
<name>A0A7W6NJL9_9HYPH</name>
<feature type="region of interest" description="Disordered" evidence="1">
    <location>
        <begin position="128"/>
        <end position="157"/>
    </location>
</feature>
<dbReference type="RefSeq" id="WP_183364815.1">
    <property type="nucleotide sequence ID" value="NZ_JACIEZ010000001.1"/>
</dbReference>
<evidence type="ECO:0000256" key="1">
    <source>
        <dbReference type="SAM" id="MobiDB-lite"/>
    </source>
</evidence>
<evidence type="ECO:0008006" key="4">
    <source>
        <dbReference type="Google" id="ProtNLM"/>
    </source>
</evidence>
<dbReference type="AlphaFoldDB" id="A0A7W6NJL9"/>
<proteinExistence type="predicted"/>
<protein>
    <recommendedName>
        <fullName evidence="4">Recombination protein NinB</fullName>
    </recommendedName>
</protein>
<comment type="caution">
    <text evidence="2">The sequence shown here is derived from an EMBL/GenBank/DDBJ whole genome shotgun (WGS) entry which is preliminary data.</text>
</comment>
<keyword evidence="3" id="KW-1185">Reference proteome</keyword>
<dbReference type="InterPro" id="IPR008711">
    <property type="entry name" value="Recombinase_NinB"/>
</dbReference>
<organism evidence="2 3">
    <name type="scientific">Gellertiella hungarica</name>
    <dbReference type="NCBI Taxonomy" id="1572859"/>
    <lineage>
        <taxon>Bacteria</taxon>
        <taxon>Pseudomonadati</taxon>
        <taxon>Pseudomonadota</taxon>
        <taxon>Alphaproteobacteria</taxon>
        <taxon>Hyphomicrobiales</taxon>
        <taxon>Rhizobiaceae</taxon>
        <taxon>Gellertiella</taxon>
    </lineage>
</organism>
<dbReference type="EMBL" id="JACIEZ010000001">
    <property type="protein sequence ID" value="MBB4063639.1"/>
    <property type="molecule type" value="Genomic_DNA"/>
</dbReference>
<accession>A0A7W6NJL9</accession>
<dbReference type="SUPFAM" id="SSF103370">
    <property type="entry name" value="NinB"/>
    <property type="match status" value="1"/>
</dbReference>